<dbReference type="GO" id="GO:0015679">
    <property type="term" value="P:plasma membrane copper ion transport"/>
    <property type="evidence" value="ECO:0007669"/>
    <property type="project" value="TreeGrafter"/>
</dbReference>
<evidence type="ECO:0000256" key="2">
    <source>
        <dbReference type="ARBA" id="ARBA00022448"/>
    </source>
</evidence>
<dbReference type="SUPFAM" id="SSF111369">
    <property type="entry name" value="HlyD-like secretion proteins"/>
    <property type="match status" value="1"/>
</dbReference>
<dbReference type="Pfam" id="PF25973">
    <property type="entry name" value="BSH_CzcB"/>
    <property type="match status" value="1"/>
</dbReference>
<dbReference type="Proteomes" id="UP001139447">
    <property type="component" value="Unassembled WGS sequence"/>
</dbReference>
<comment type="similarity">
    <text evidence="1">Belongs to the membrane fusion protein (MFP) (TC 8.A.1) family.</text>
</comment>
<evidence type="ECO:0000313" key="7">
    <source>
        <dbReference type="Proteomes" id="UP001139447"/>
    </source>
</evidence>
<dbReference type="GO" id="GO:0016020">
    <property type="term" value="C:membrane"/>
    <property type="evidence" value="ECO:0007669"/>
    <property type="project" value="InterPro"/>
</dbReference>
<feature type="domain" description="CzcB-like barrel-sandwich hybrid" evidence="5">
    <location>
        <begin position="90"/>
        <end position="222"/>
    </location>
</feature>
<keyword evidence="2" id="KW-0813">Transport</keyword>
<dbReference type="GO" id="GO:0030288">
    <property type="term" value="C:outer membrane-bounded periplasmic space"/>
    <property type="evidence" value="ECO:0007669"/>
    <property type="project" value="TreeGrafter"/>
</dbReference>
<gene>
    <name evidence="6" type="ORF">MMF98_06605</name>
</gene>
<dbReference type="FunFam" id="2.40.30.170:FF:000010">
    <property type="entry name" value="Efflux RND transporter periplasmic adaptor subunit"/>
    <property type="match status" value="1"/>
</dbReference>
<dbReference type="Gene3D" id="2.40.50.100">
    <property type="match status" value="1"/>
</dbReference>
<dbReference type="AlphaFoldDB" id="A0A9X2ANY5"/>
<name>A0A9X2ANY5_9BURK</name>
<accession>A0A9X2ANY5</accession>
<dbReference type="InterPro" id="IPR058792">
    <property type="entry name" value="Beta-barrel_RND_2"/>
</dbReference>
<dbReference type="EMBL" id="JALGBI010000001">
    <property type="protein sequence ID" value="MCJ0762877.1"/>
    <property type="molecule type" value="Genomic_DNA"/>
</dbReference>
<dbReference type="NCBIfam" id="TIGR01730">
    <property type="entry name" value="RND_mfp"/>
    <property type="match status" value="1"/>
</dbReference>
<evidence type="ECO:0000313" key="6">
    <source>
        <dbReference type="EMBL" id="MCJ0762877.1"/>
    </source>
</evidence>
<dbReference type="Gene3D" id="2.40.30.170">
    <property type="match status" value="1"/>
</dbReference>
<dbReference type="InterPro" id="IPR051909">
    <property type="entry name" value="MFP_Cation_Efflux"/>
</dbReference>
<dbReference type="GO" id="GO:0046914">
    <property type="term" value="F:transition metal ion binding"/>
    <property type="evidence" value="ECO:0007669"/>
    <property type="project" value="TreeGrafter"/>
</dbReference>
<evidence type="ECO:0000259" key="4">
    <source>
        <dbReference type="Pfam" id="PF25954"/>
    </source>
</evidence>
<organism evidence="6 7">
    <name type="scientific">Variovorax terrae</name>
    <dbReference type="NCBI Taxonomy" id="2923278"/>
    <lineage>
        <taxon>Bacteria</taxon>
        <taxon>Pseudomonadati</taxon>
        <taxon>Pseudomonadota</taxon>
        <taxon>Betaproteobacteria</taxon>
        <taxon>Burkholderiales</taxon>
        <taxon>Comamonadaceae</taxon>
        <taxon>Variovorax</taxon>
    </lineage>
</organism>
<dbReference type="GO" id="GO:0060003">
    <property type="term" value="P:copper ion export"/>
    <property type="evidence" value="ECO:0007669"/>
    <property type="project" value="TreeGrafter"/>
</dbReference>
<dbReference type="Gene3D" id="2.40.420.20">
    <property type="match status" value="1"/>
</dbReference>
<dbReference type="GO" id="GO:0022857">
    <property type="term" value="F:transmembrane transporter activity"/>
    <property type="evidence" value="ECO:0007669"/>
    <property type="project" value="InterPro"/>
</dbReference>
<protein>
    <submittedName>
        <fullName evidence="6">Efflux RND transporter periplasmic adaptor subunit</fullName>
    </submittedName>
</protein>
<dbReference type="InterPro" id="IPR058647">
    <property type="entry name" value="BSH_CzcB-like"/>
</dbReference>
<comment type="caution">
    <text evidence="6">The sequence shown here is derived from an EMBL/GenBank/DDBJ whole genome shotgun (WGS) entry which is preliminary data.</text>
</comment>
<dbReference type="Pfam" id="PF25954">
    <property type="entry name" value="Beta-barrel_RND_2"/>
    <property type="match status" value="1"/>
</dbReference>
<feature type="region of interest" description="Disordered" evidence="3">
    <location>
        <begin position="372"/>
        <end position="395"/>
    </location>
</feature>
<feature type="domain" description="CusB-like beta-barrel" evidence="4">
    <location>
        <begin position="226"/>
        <end position="302"/>
    </location>
</feature>
<reference evidence="6" key="1">
    <citation type="submission" date="2022-03" db="EMBL/GenBank/DDBJ databases">
        <authorList>
            <person name="Woo C.Y."/>
        </authorList>
    </citation>
    <scope>NUCLEOTIDE SEQUENCE</scope>
    <source>
        <strain evidence="6">CYS-02</strain>
    </source>
</reference>
<evidence type="ECO:0000256" key="3">
    <source>
        <dbReference type="SAM" id="MobiDB-lite"/>
    </source>
</evidence>
<dbReference type="PANTHER" id="PTHR30097:SF4">
    <property type="entry name" value="SLR6042 PROTEIN"/>
    <property type="match status" value="1"/>
</dbReference>
<keyword evidence="7" id="KW-1185">Reference proteome</keyword>
<dbReference type="RefSeq" id="WP_243305444.1">
    <property type="nucleotide sequence ID" value="NZ_JALGBI010000001.1"/>
</dbReference>
<evidence type="ECO:0000256" key="1">
    <source>
        <dbReference type="ARBA" id="ARBA00009477"/>
    </source>
</evidence>
<dbReference type="InterPro" id="IPR006143">
    <property type="entry name" value="RND_pump_MFP"/>
</dbReference>
<proteinExistence type="inferred from homology"/>
<sequence length="395" mass="41453">MMNKKTWAAAAATGVAGLLLGAFGARSLLPAARPAGPETPVAAAVAAVQPVPTPSQARLGQSLVEVVPAQLQTVRDALRLSGKLALNGMRINQVSARLAGRIDRIAVFEGASVKAGEAIAWLYSPEFISAQNEFLLARSAVRMLNTQSTSDLLEDAQATLAGARNKLQVLGASPADIEQLDRSGSAQQHLVVRAPISGRFIKRNVDPGGYLDTGGSLGTIADLSSLWFLGNVFEADLPRLHEGQMVDIQVTGLAPGAPLRGRVSFIAPSVDPQTHAVNIRVDLPNPNGALKPDMFARAEVSMQERQLPVVPRAAVVQDGAESFVIVQREPQRFERVSVEVAPANDAGHLAVTRGLQANDRVVIEGSVLMDRGITNPQPGKPASNPLGSTRAGAGS</sequence>
<evidence type="ECO:0000259" key="5">
    <source>
        <dbReference type="Pfam" id="PF25973"/>
    </source>
</evidence>
<dbReference type="PANTHER" id="PTHR30097">
    <property type="entry name" value="CATION EFFLUX SYSTEM PROTEIN CUSB"/>
    <property type="match status" value="1"/>
</dbReference>